<dbReference type="Proteomes" id="UP000887576">
    <property type="component" value="Unplaced"/>
</dbReference>
<evidence type="ECO:0000313" key="1">
    <source>
        <dbReference type="Proteomes" id="UP000887576"/>
    </source>
</evidence>
<accession>A0AC34QS87</accession>
<dbReference type="WBParaSite" id="JU765_v2.g18805.t1">
    <property type="protein sequence ID" value="JU765_v2.g18805.t1"/>
    <property type="gene ID" value="JU765_v2.g18805"/>
</dbReference>
<organism evidence="1 2">
    <name type="scientific">Panagrolaimus sp. JU765</name>
    <dbReference type="NCBI Taxonomy" id="591449"/>
    <lineage>
        <taxon>Eukaryota</taxon>
        <taxon>Metazoa</taxon>
        <taxon>Ecdysozoa</taxon>
        <taxon>Nematoda</taxon>
        <taxon>Chromadorea</taxon>
        <taxon>Rhabditida</taxon>
        <taxon>Tylenchina</taxon>
        <taxon>Panagrolaimomorpha</taxon>
        <taxon>Panagrolaimoidea</taxon>
        <taxon>Panagrolaimidae</taxon>
        <taxon>Panagrolaimus</taxon>
    </lineage>
</organism>
<protein>
    <submittedName>
        <fullName evidence="2">Uncharacterized protein</fullName>
    </submittedName>
</protein>
<sequence>MMLVQPLIVLVILASQIGISNQKEATKPYVPRNENERPKDIPVEYLKGQWKFVLNSTSKLRAAFIYPIGGKMEFFINVLNPPAPGKYPKFYFKFDESFIPGYMLSKVSIKTSLSFGCKHAFSDWEIDYLQANNAAVTIAPEGDVFFRDKLKNASKAGCPALSSFKGFDDQHRYAFFELYGESIVNPIEILFEIGKVGFDATSKPNTAEVGNATFGDENKGWIAGVVVAVILIGICGLLGVIFHKKLFNMFKGNKKVKQPKAEITTAQPVDDEKKEEESSKTSNQSKQTEMAKQSIKEPSAKGPDMPQAAPMQPTPPQAAPLQPTPPQAAPLRPTLPNPAAGPARPTAEPPKANENKEKSPPYVDMAGLLPDAPPPPPPPLHEYETLGRMQQQMRQMEQKRK</sequence>
<reference evidence="2" key="1">
    <citation type="submission" date="2022-11" db="UniProtKB">
        <authorList>
            <consortium name="WormBaseParasite"/>
        </authorList>
    </citation>
    <scope>IDENTIFICATION</scope>
</reference>
<name>A0AC34QS87_9BILA</name>
<evidence type="ECO:0000313" key="2">
    <source>
        <dbReference type="WBParaSite" id="JU765_v2.g18805.t1"/>
    </source>
</evidence>
<proteinExistence type="predicted"/>